<accession>E5ABG3</accession>
<proteinExistence type="predicted"/>
<dbReference type="AlphaFoldDB" id="E5ABG3"/>
<feature type="region of interest" description="Disordered" evidence="2">
    <location>
        <begin position="362"/>
        <end position="385"/>
    </location>
</feature>
<dbReference type="GeneID" id="13293132"/>
<feature type="compositionally biased region" description="Low complexity" evidence="2">
    <location>
        <begin position="272"/>
        <end position="281"/>
    </location>
</feature>
<sequence length="385" mass="41619">MSDVYSEQNFDAIFAMSDDAPASDVAAFEEFINDMWGPDEVQQVLSPASITTSTTTPSSATHGQHDLVIDHAEPPLDCPTIGDLQEEIADMRRQNEQEMAKLRAEHAAEMEAMRRKNKILTTRLEQFSKGLTHKITQPMGPHGGPDLIQRMWSSETSEEQRRAMVQGLPEPPLYRAPASKKRLSVSPPYGTSRAAAMVAYGQPTYPPGVVFNGTSAYAPAMGSSPLPLSTTPISSSPPGPKAKVKTRAPAPAKRTPVSTKVTKPTAAKRKSPTSSPTSFSPAAVRSLEELYAVHFDTLSHEEKCRLVIPLLHGVDSVMLGNVTTSSSPYGSSLSGEKTSFPPLPRARSPRDLAMVQQAVEELGPGAVGGATRQHEALQRTDVRRR</sequence>
<feature type="region of interest" description="Disordered" evidence="2">
    <location>
        <begin position="228"/>
        <end position="281"/>
    </location>
</feature>
<keyword evidence="4" id="KW-1185">Reference proteome</keyword>
<dbReference type="Proteomes" id="UP000002668">
    <property type="component" value="Genome"/>
</dbReference>
<dbReference type="HOGENOM" id="CLU_717789_0_0_1"/>
<evidence type="ECO:0000313" key="4">
    <source>
        <dbReference type="Proteomes" id="UP000002668"/>
    </source>
</evidence>
<dbReference type="OrthoDB" id="3801599at2759"/>
<dbReference type="VEuPathDB" id="FungiDB:LEMA_P021340.1"/>
<organism evidence="4">
    <name type="scientific">Leptosphaeria maculans (strain JN3 / isolate v23.1.3 / race Av1-4-5-6-7-8)</name>
    <name type="common">Blackleg fungus</name>
    <name type="synonym">Phoma lingam</name>
    <dbReference type="NCBI Taxonomy" id="985895"/>
    <lineage>
        <taxon>Eukaryota</taxon>
        <taxon>Fungi</taxon>
        <taxon>Dikarya</taxon>
        <taxon>Ascomycota</taxon>
        <taxon>Pezizomycotina</taxon>
        <taxon>Dothideomycetes</taxon>
        <taxon>Pleosporomycetidae</taxon>
        <taxon>Pleosporales</taxon>
        <taxon>Pleosporineae</taxon>
        <taxon>Leptosphaeriaceae</taxon>
        <taxon>Plenodomus</taxon>
        <taxon>Plenodomus lingam/Leptosphaeria maculans species complex</taxon>
    </lineage>
</organism>
<reference evidence="4" key="1">
    <citation type="journal article" date="2011" name="Nat. Commun.">
        <title>Effector diversification within compartments of the Leptosphaeria maculans genome affected by Repeat-Induced Point mutations.</title>
        <authorList>
            <person name="Rouxel T."/>
            <person name="Grandaubert J."/>
            <person name="Hane J.K."/>
            <person name="Hoede C."/>
            <person name="van de Wouw A.P."/>
            <person name="Couloux A."/>
            <person name="Dominguez V."/>
            <person name="Anthouard V."/>
            <person name="Bally P."/>
            <person name="Bourras S."/>
            <person name="Cozijnsen A.J."/>
            <person name="Ciuffetti L.M."/>
            <person name="Degrave A."/>
            <person name="Dilmaghani A."/>
            <person name="Duret L."/>
            <person name="Fudal I."/>
            <person name="Goodwin S.B."/>
            <person name="Gout L."/>
            <person name="Glaser N."/>
            <person name="Linglin J."/>
            <person name="Kema G.H.J."/>
            <person name="Lapalu N."/>
            <person name="Lawrence C.B."/>
            <person name="May K."/>
            <person name="Meyer M."/>
            <person name="Ollivier B."/>
            <person name="Poulain J."/>
            <person name="Schoch C.L."/>
            <person name="Simon A."/>
            <person name="Spatafora J.W."/>
            <person name="Stachowiak A."/>
            <person name="Turgeon B.G."/>
            <person name="Tyler B.M."/>
            <person name="Vincent D."/>
            <person name="Weissenbach J."/>
            <person name="Amselem J."/>
            <person name="Quesneville H."/>
            <person name="Oliver R.P."/>
            <person name="Wincker P."/>
            <person name="Balesdent M.-H."/>
            <person name="Howlett B.J."/>
        </authorList>
    </citation>
    <scope>NUCLEOTIDE SEQUENCE [LARGE SCALE GENOMIC DNA]</scope>
    <source>
        <strain evidence="4">JN3 / isolate v23.1.3 / race Av1-4-5-6-7-8</strain>
    </source>
</reference>
<gene>
    <name evidence="3" type="ORF">LEMA_P021340.1</name>
</gene>
<protein>
    <submittedName>
        <fullName evidence="3">Predicted protein</fullName>
    </submittedName>
</protein>
<dbReference type="EMBL" id="FP929138">
    <property type="protein sequence ID" value="CBY01004.1"/>
    <property type="molecule type" value="Genomic_DNA"/>
</dbReference>
<feature type="coiled-coil region" evidence="1">
    <location>
        <begin position="81"/>
        <end position="112"/>
    </location>
</feature>
<name>E5ABG3_LEPMJ</name>
<evidence type="ECO:0000256" key="1">
    <source>
        <dbReference type="SAM" id="Coils"/>
    </source>
</evidence>
<dbReference type="RefSeq" id="XP_003844483.1">
    <property type="nucleotide sequence ID" value="XM_003844435.1"/>
</dbReference>
<feature type="compositionally biased region" description="Basic and acidic residues" evidence="2">
    <location>
        <begin position="372"/>
        <end position="385"/>
    </location>
</feature>
<dbReference type="InParanoid" id="E5ABG3"/>
<keyword evidence="1" id="KW-0175">Coiled coil</keyword>
<evidence type="ECO:0000313" key="3">
    <source>
        <dbReference type="EMBL" id="CBY01004.1"/>
    </source>
</evidence>
<feature type="region of interest" description="Disordered" evidence="2">
    <location>
        <begin position="325"/>
        <end position="348"/>
    </location>
</feature>
<feature type="compositionally biased region" description="Low complexity" evidence="2">
    <location>
        <begin position="325"/>
        <end position="334"/>
    </location>
</feature>
<evidence type="ECO:0000256" key="2">
    <source>
        <dbReference type="SAM" id="MobiDB-lite"/>
    </source>
</evidence>